<organism evidence="6 7">
    <name type="scientific">Quercus lobata</name>
    <name type="common">Valley oak</name>
    <dbReference type="NCBI Taxonomy" id="97700"/>
    <lineage>
        <taxon>Eukaryota</taxon>
        <taxon>Viridiplantae</taxon>
        <taxon>Streptophyta</taxon>
        <taxon>Embryophyta</taxon>
        <taxon>Tracheophyta</taxon>
        <taxon>Spermatophyta</taxon>
        <taxon>Magnoliopsida</taxon>
        <taxon>eudicotyledons</taxon>
        <taxon>Gunneridae</taxon>
        <taxon>Pentapetalae</taxon>
        <taxon>rosids</taxon>
        <taxon>fabids</taxon>
        <taxon>Fagales</taxon>
        <taxon>Fagaceae</taxon>
        <taxon>Quercus</taxon>
    </lineage>
</organism>
<comment type="similarity">
    <text evidence="1">Belongs to the aldose epimerase family.</text>
</comment>
<dbReference type="InterPro" id="IPR047215">
    <property type="entry name" value="Galactose_mutarotase-like"/>
</dbReference>
<name>A0A7N2L0I1_QUELO</name>
<reference evidence="7" key="1">
    <citation type="journal article" date="2016" name="G3 (Bethesda)">
        <title>First Draft Assembly and Annotation of the Genome of a California Endemic Oak Quercus lobata Nee (Fagaceae).</title>
        <authorList>
            <person name="Sork V.L."/>
            <person name="Fitz-Gibbon S.T."/>
            <person name="Puiu D."/>
            <person name="Crepeau M."/>
            <person name="Gugger P.F."/>
            <person name="Sherman R."/>
            <person name="Stevens K."/>
            <person name="Langley C.H."/>
            <person name="Pellegrini M."/>
            <person name="Salzberg S.L."/>
        </authorList>
    </citation>
    <scope>NUCLEOTIDE SEQUENCE [LARGE SCALE GENOMIC DNA]</scope>
    <source>
        <strain evidence="7">cv. SW786</strain>
    </source>
</reference>
<proteinExistence type="inferred from homology"/>
<keyword evidence="7" id="KW-1185">Reference proteome</keyword>
<evidence type="ECO:0000256" key="1">
    <source>
        <dbReference type="ARBA" id="ARBA00006206"/>
    </source>
</evidence>
<keyword evidence="2" id="KW-0413">Isomerase</keyword>
<dbReference type="InterPro" id="IPR014718">
    <property type="entry name" value="GH-type_carb-bd"/>
</dbReference>
<dbReference type="OMA" id="ITMKAVA"/>
<dbReference type="PANTHER" id="PTHR10091:SF0">
    <property type="entry name" value="GALACTOSE MUTAROTASE"/>
    <property type="match status" value="1"/>
</dbReference>
<keyword evidence="3" id="KW-0119">Carbohydrate metabolism</keyword>
<dbReference type="EnsemblPlants" id="QL02p081175:mrna">
    <property type="protein sequence ID" value="QL02p081175:mrna"/>
    <property type="gene ID" value="QL02p081175"/>
</dbReference>
<feature type="region of interest" description="Disordered" evidence="4">
    <location>
        <begin position="362"/>
        <end position="431"/>
    </location>
</feature>
<dbReference type="InParanoid" id="A0A7N2L0I1"/>
<dbReference type="Gramene" id="QL02p081175:mrna">
    <property type="protein sequence ID" value="QL02p081175:mrna"/>
    <property type="gene ID" value="QL02p081175"/>
</dbReference>
<dbReference type="Gene3D" id="2.70.98.10">
    <property type="match status" value="1"/>
</dbReference>
<evidence type="ECO:0000256" key="4">
    <source>
        <dbReference type="SAM" id="MobiDB-lite"/>
    </source>
</evidence>
<accession>A0A7N2L0I1</accession>
<evidence type="ECO:0000256" key="5">
    <source>
        <dbReference type="SAM" id="SignalP"/>
    </source>
</evidence>
<evidence type="ECO:0000256" key="3">
    <source>
        <dbReference type="ARBA" id="ARBA00023277"/>
    </source>
</evidence>
<evidence type="ECO:0008006" key="8">
    <source>
        <dbReference type="Google" id="ProtNLM"/>
    </source>
</evidence>
<feature type="compositionally biased region" description="Basic residues" evidence="4">
    <location>
        <begin position="369"/>
        <end position="378"/>
    </location>
</feature>
<dbReference type="PANTHER" id="PTHR10091">
    <property type="entry name" value="ALDOSE-1-EPIMERASE"/>
    <property type="match status" value="1"/>
</dbReference>
<dbReference type="FunCoup" id="A0A7N2L0I1">
    <property type="interactions" value="585"/>
</dbReference>
<dbReference type="GO" id="GO:0006006">
    <property type="term" value="P:glucose metabolic process"/>
    <property type="evidence" value="ECO:0007669"/>
    <property type="project" value="TreeGrafter"/>
</dbReference>
<feature type="chain" id="PRO_5029463595" description="Aldose 1-epimerase" evidence="5">
    <location>
        <begin position="22"/>
        <end position="525"/>
    </location>
</feature>
<dbReference type="InterPro" id="IPR011013">
    <property type="entry name" value="Gal_mutarotase_sf_dom"/>
</dbReference>
<dbReference type="InterPro" id="IPR008183">
    <property type="entry name" value="Aldose_1/G6P_1-epimerase"/>
</dbReference>
<dbReference type="GO" id="GO:0033499">
    <property type="term" value="P:galactose catabolic process via UDP-galactose, Leloir pathway"/>
    <property type="evidence" value="ECO:0007669"/>
    <property type="project" value="TreeGrafter"/>
</dbReference>
<keyword evidence="5" id="KW-0732">Signal</keyword>
<feature type="signal peptide" evidence="5">
    <location>
        <begin position="1"/>
        <end position="21"/>
    </location>
</feature>
<feature type="compositionally biased region" description="Basic residues" evidence="4">
    <location>
        <begin position="405"/>
        <end position="419"/>
    </location>
</feature>
<reference evidence="6" key="2">
    <citation type="submission" date="2021-01" db="UniProtKB">
        <authorList>
            <consortium name="EnsemblPlants"/>
        </authorList>
    </citation>
    <scope>IDENTIFICATION</scope>
</reference>
<protein>
    <recommendedName>
        <fullName evidence="8">Aldose 1-epimerase</fullName>
    </recommendedName>
</protein>
<dbReference type="Proteomes" id="UP000594261">
    <property type="component" value="Chromosome 2"/>
</dbReference>
<dbReference type="GO" id="GO:0030246">
    <property type="term" value="F:carbohydrate binding"/>
    <property type="evidence" value="ECO:0007669"/>
    <property type="project" value="InterPro"/>
</dbReference>
<sequence length="525" mass="57273">MAKIIVLCCLIILAAFGSVNAQKIGFYELRKGNITLKFTNWGAAIVSVILPDRNGKLADVALGFDSIQEYETNKRNFGAVVGRVANRIKGAQFTLNGTVYKLIVNDGTNNTIHGGPQGFAHVVWNVTAHSNVGHTPYIVFTYHSIDGDQGFPGDLLVTVRYALIRHNLFSITMKAVALNKPTPVNLAQHVYWNLGGHDSGDILSNVIQIFGSQITALDSEFIPTGKFEPVKGTPYDFLEPRPIKSKINGLAKGYDINYVLDGGVGNKLKRVAVVHDPKSGRVLELSASAPGVQFFTANSLNMTGKGGFGYKPHAGLCLETQAFPNSVNQPNFPSTIVSPGKPYEHNMLFKVIIYVDSNQGCTDAAPRPAHPRPTRRHGRDAADRASVPRLAASRHVADPDSGRRGQNRCRRGRNGRRRGPNQADATQIRPTRSVSAVSAISINIGRRPIRPIRLKSAVKIAGEAEILAGIGQNRPKSAVKIAREAEILTSDAEEDFRFFFTAYLSRNGAEVIKYVDERGMRSLEL</sequence>
<dbReference type="SUPFAM" id="SSF74650">
    <property type="entry name" value="Galactose mutarotase-like"/>
    <property type="match status" value="1"/>
</dbReference>
<dbReference type="CDD" id="cd09019">
    <property type="entry name" value="galactose_mutarotase_like"/>
    <property type="match status" value="1"/>
</dbReference>
<evidence type="ECO:0000313" key="7">
    <source>
        <dbReference type="Proteomes" id="UP000594261"/>
    </source>
</evidence>
<evidence type="ECO:0000256" key="2">
    <source>
        <dbReference type="ARBA" id="ARBA00023235"/>
    </source>
</evidence>
<dbReference type="Pfam" id="PF01263">
    <property type="entry name" value="Aldose_epim"/>
    <property type="match status" value="1"/>
</dbReference>
<dbReference type="AlphaFoldDB" id="A0A7N2L0I1"/>
<dbReference type="GO" id="GO:0004034">
    <property type="term" value="F:aldose 1-epimerase activity"/>
    <property type="evidence" value="ECO:0007669"/>
    <property type="project" value="TreeGrafter"/>
</dbReference>
<evidence type="ECO:0000313" key="6">
    <source>
        <dbReference type="EnsemblPlants" id="QL02p081175:mrna"/>
    </source>
</evidence>